<dbReference type="Gene3D" id="3.60.21.70">
    <property type="entry name" value="PhoD-like phosphatase"/>
    <property type="match status" value="1"/>
</dbReference>
<dbReference type="PANTHER" id="PTHR33987">
    <property type="entry name" value="CALCINEURIN-LIKE METALLO-PHOSPHOESTERASE SUPERFAMILY PROTEIN"/>
    <property type="match status" value="1"/>
</dbReference>
<reference evidence="2 3" key="1">
    <citation type="journal article" date="2015" name="Genome Biol. Evol.">
        <title>Comparative Genomics of a Bacterivorous Green Alga Reveals Evolutionary Causalities and Consequences of Phago-Mixotrophic Mode of Nutrition.</title>
        <authorList>
            <person name="Burns J.A."/>
            <person name="Paasch A."/>
            <person name="Narechania A."/>
            <person name="Kim E."/>
        </authorList>
    </citation>
    <scope>NUCLEOTIDE SEQUENCE [LARGE SCALE GENOMIC DNA]</scope>
    <source>
        <strain evidence="2 3">PLY_AMNH</strain>
    </source>
</reference>
<evidence type="ECO:0000313" key="2">
    <source>
        <dbReference type="EMBL" id="KAK3270424.1"/>
    </source>
</evidence>
<dbReference type="Pfam" id="PF09423">
    <property type="entry name" value="PhoD"/>
    <property type="match status" value="1"/>
</dbReference>
<proteinExistence type="predicted"/>
<dbReference type="InterPro" id="IPR029052">
    <property type="entry name" value="Metallo-depent_PP-like"/>
</dbReference>
<comment type="caution">
    <text evidence="2">The sequence shown here is derived from an EMBL/GenBank/DDBJ whole genome shotgun (WGS) entry which is preliminary data.</text>
</comment>
<organism evidence="2 3">
    <name type="scientific">Cymbomonas tetramitiformis</name>
    <dbReference type="NCBI Taxonomy" id="36881"/>
    <lineage>
        <taxon>Eukaryota</taxon>
        <taxon>Viridiplantae</taxon>
        <taxon>Chlorophyta</taxon>
        <taxon>Pyramimonadophyceae</taxon>
        <taxon>Pyramimonadales</taxon>
        <taxon>Pyramimonadaceae</taxon>
        <taxon>Cymbomonas</taxon>
    </lineage>
</organism>
<name>A0AAE0L3H1_9CHLO</name>
<dbReference type="Proteomes" id="UP001190700">
    <property type="component" value="Unassembled WGS sequence"/>
</dbReference>
<evidence type="ECO:0000259" key="1">
    <source>
        <dbReference type="Pfam" id="PF09423"/>
    </source>
</evidence>
<dbReference type="AlphaFoldDB" id="A0AAE0L3H1"/>
<protein>
    <recommendedName>
        <fullName evidence="1">PhoD-like phosphatase metallophosphatase domain-containing protein</fullName>
    </recommendedName>
</protein>
<evidence type="ECO:0000313" key="3">
    <source>
        <dbReference type="Proteomes" id="UP001190700"/>
    </source>
</evidence>
<dbReference type="InterPro" id="IPR038607">
    <property type="entry name" value="PhoD-like_sf"/>
</dbReference>
<dbReference type="EMBL" id="LGRX02010399">
    <property type="protein sequence ID" value="KAK3270424.1"/>
    <property type="molecule type" value="Genomic_DNA"/>
</dbReference>
<dbReference type="PANTHER" id="PTHR33987:SF1">
    <property type="entry name" value="CALCINEURIN-LIKE METALLO-PHOSPHOESTERASE SUPERFAMILY PROTEIN"/>
    <property type="match status" value="1"/>
</dbReference>
<feature type="domain" description="PhoD-like phosphatase metallophosphatase" evidence="1">
    <location>
        <begin position="21"/>
        <end position="187"/>
    </location>
</feature>
<dbReference type="InterPro" id="IPR018946">
    <property type="entry name" value="PhoD-like_MPP"/>
</dbReference>
<accession>A0AAE0L3H1</accession>
<sequence>METADSVVKYQNPQARGVVDRKQRRDAFLQFLNGKKPDADSQRSGVYSAHVYGNGRRQVKVILLDTRYARESHSIPSAAVLGGRLPIIGRLMPVLGVASRWFATYVGWTDQHIGRILDEEQWAWLEDALRNSTASVNILVSSIQVLTTNPMVESWGHFPTERKRLLGLLREYKPRGLVLVSGDAHIAELIQGGLQQTRPLEVQTSCDLSPTCIRV</sequence>
<gene>
    <name evidence="2" type="ORF">CYMTET_21179</name>
</gene>
<keyword evidence="3" id="KW-1185">Reference proteome</keyword>
<dbReference type="SUPFAM" id="SSF56300">
    <property type="entry name" value="Metallo-dependent phosphatases"/>
    <property type="match status" value="1"/>
</dbReference>